<accession>A0ABQ3DVL2</accession>
<comment type="caution">
    <text evidence="2">The sequence shown here is derived from an EMBL/GenBank/DDBJ whole genome shotgun (WGS) entry which is preliminary data.</text>
</comment>
<dbReference type="RefSeq" id="WP_138895619.1">
    <property type="nucleotide sequence ID" value="NZ_BMVO01000014.1"/>
</dbReference>
<keyword evidence="3" id="KW-1185">Reference proteome</keyword>
<reference evidence="3" key="1">
    <citation type="journal article" date="2019" name="Int. J. Syst. Evol. Microbiol.">
        <title>The Global Catalogue of Microorganisms (GCM) 10K type strain sequencing project: providing services to taxonomists for standard genome sequencing and annotation.</title>
        <authorList>
            <consortium name="The Broad Institute Genomics Platform"/>
            <consortium name="The Broad Institute Genome Sequencing Center for Infectious Disease"/>
            <person name="Wu L."/>
            <person name="Ma J."/>
        </authorList>
    </citation>
    <scope>NUCLEOTIDE SEQUENCE [LARGE SCALE GENOMIC DNA]</scope>
    <source>
        <strain evidence="3">JCM 4737</strain>
    </source>
</reference>
<protein>
    <submittedName>
        <fullName evidence="2">Uncharacterized protein</fullName>
    </submittedName>
</protein>
<dbReference type="Proteomes" id="UP000599437">
    <property type="component" value="Unassembled WGS sequence"/>
</dbReference>
<dbReference type="EMBL" id="BMVO01000014">
    <property type="protein sequence ID" value="GHB14853.1"/>
    <property type="molecule type" value="Genomic_DNA"/>
</dbReference>
<organism evidence="2 3">
    <name type="scientific">Streptomyces chryseus</name>
    <dbReference type="NCBI Taxonomy" id="68186"/>
    <lineage>
        <taxon>Bacteria</taxon>
        <taxon>Bacillati</taxon>
        <taxon>Actinomycetota</taxon>
        <taxon>Actinomycetes</taxon>
        <taxon>Kitasatosporales</taxon>
        <taxon>Streptomycetaceae</taxon>
        <taxon>Streptomyces</taxon>
    </lineage>
</organism>
<evidence type="ECO:0000313" key="2">
    <source>
        <dbReference type="EMBL" id="GHB14853.1"/>
    </source>
</evidence>
<proteinExistence type="predicted"/>
<evidence type="ECO:0000313" key="3">
    <source>
        <dbReference type="Proteomes" id="UP000599437"/>
    </source>
</evidence>
<feature type="chain" id="PRO_5046180505" evidence="1">
    <location>
        <begin position="35"/>
        <end position="561"/>
    </location>
</feature>
<sequence length="561" mass="58945">MSAERTATRGLTLLTTTALLALGTVTLGPGTAHAADAAPVGIGRAVTDSDRRGLFSVSAWTDATGADIVSVSARIRSGADVVTEVPALTEQSWDKGRFRVPESAMLKLTEDRGAIPALGRYAIDVTAKDSKGNTTTRQDAGVLDFTLTPRFGELKQENNPNRENPRLRLRTTLMGEQPGSGDLVPLDNATVTFFRTYTGDKPEPAASVTAVTDASGAVTSPEIEIRGWANLRAAHTANTATAHGSAAVHAGLSITPYTVKVTARADRARLLPGDAATVTGRVTHGAANTPVEGTDISVGFRYGGGSGPTAPKTVRTDADGRFTATLTGATGLSLSGWSAQPAEFYVSGEATGALAVPVESALRGVRSTLAADHKVTVTGSVAAVYDREARFAEEPVQLQHSKDGRTGWTKVASAKTAYYSGEFSLSAKGSDGGYYRVHHPVTDAYAESFGPAHHLTRTATRVTSVNAGPEPVTKGKTVTVTGVLQEKSGSGWKAYRGKAVDLYFQAKGSTKWSYVTWGRPASNGKITLKTKAVKDGTWTFRHVGDSKHFNSTSGTDYVDVR</sequence>
<name>A0ABQ3DVL2_9ACTN</name>
<gene>
    <name evidence="2" type="ORF">GCM10010346_43200</name>
</gene>
<evidence type="ECO:0000256" key="1">
    <source>
        <dbReference type="SAM" id="SignalP"/>
    </source>
</evidence>
<keyword evidence="1" id="KW-0732">Signal</keyword>
<feature type="signal peptide" evidence="1">
    <location>
        <begin position="1"/>
        <end position="34"/>
    </location>
</feature>